<dbReference type="AlphaFoldDB" id="A0A4P9WFZ7"/>
<accession>A0A4P9WFZ7</accession>
<organism evidence="2 3">
    <name type="scientific">Blyttiomyces helicus</name>
    <dbReference type="NCBI Taxonomy" id="388810"/>
    <lineage>
        <taxon>Eukaryota</taxon>
        <taxon>Fungi</taxon>
        <taxon>Fungi incertae sedis</taxon>
        <taxon>Chytridiomycota</taxon>
        <taxon>Chytridiomycota incertae sedis</taxon>
        <taxon>Chytridiomycetes</taxon>
        <taxon>Chytridiomycetes incertae sedis</taxon>
        <taxon>Blyttiomyces</taxon>
    </lineage>
</organism>
<feature type="compositionally biased region" description="Basic and acidic residues" evidence="1">
    <location>
        <begin position="119"/>
        <end position="137"/>
    </location>
</feature>
<evidence type="ECO:0000256" key="1">
    <source>
        <dbReference type="SAM" id="MobiDB-lite"/>
    </source>
</evidence>
<dbReference type="EMBL" id="KZ995149">
    <property type="protein sequence ID" value="RKO91262.1"/>
    <property type="molecule type" value="Genomic_DNA"/>
</dbReference>
<feature type="region of interest" description="Disordered" evidence="1">
    <location>
        <begin position="102"/>
        <end position="141"/>
    </location>
</feature>
<proteinExistence type="predicted"/>
<keyword evidence="3" id="KW-1185">Reference proteome</keyword>
<evidence type="ECO:0000313" key="2">
    <source>
        <dbReference type="EMBL" id="RKO91262.1"/>
    </source>
</evidence>
<feature type="region of interest" description="Disordered" evidence="1">
    <location>
        <begin position="43"/>
        <end position="64"/>
    </location>
</feature>
<sequence>MAAHRPQIAVPWEHTTPTRHSFVLAPPQPTAPLTARLTLPAHRAPAPVGSHPAIDRNRSASAQHQPSLAFLAHDPVPARPHAPQFNSGVLVESYFRGVDPVFKPSALDTPPQAGAGRAQKPEPESASRRERQKDASARRKRVRKVRPLGIFFHWSMGEKMLPADDPFRLNGSIMQSAQISPLEDHPSVSTHFVQKQPVGPGQQPAPRRTAIVRKQGTALTDASLDHLRASVATSSGVDRLDIPNPPPRRSGPLPSNKPRPPTDSVPSRKHAIPEDARVPVPSKSKRARPNSIPPPELAKRAKSAPIHRAEIEAYLARKREEGALERRMVRKEEEERKLKIKESLQQLAEFGRRRRKIADDGNGGNLAKRTKRGRTHHEQSEEDRRDIGVQDRTPVSEAGALSGAPECPPDASPVFRSPSPPPRMPAPAEPGHEGLNHFSTLVVNLENGTSHNARRSIVPPFVAPLDLHRPPDTRIMRSFRTLRVLLENLLLGHHSSPPTIPSARIRAIAKSTEELHARLARHMTLDIRDDDTFSGSTENLDSSYRGLSESESREGAYSDKLNKSHERARWDSDVAAIPMKRTVAPDRELTRPDPLMKMLMPAVKALRECYSIAVRARRKNLMSDNNAEAIVTRELNTSATTFTLVGRGQKKTSPPLPPIGQI</sequence>
<feature type="compositionally biased region" description="Basic and acidic residues" evidence="1">
    <location>
        <begin position="548"/>
        <end position="560"/>
    </location>
</feature>
<dbReference type="Proteomes" id="UP000269721">
    <property type="component" value="Unassembled WGS sequence"/>
</dbReference>
<reference evidence="3" key="1">
    <citation type="journal article" date="2018" name="Nat. Microbiol.">
        <title>Leveraging single-cell genomics to expand the fungal tree of life.</title>
        <authorList>
            <person name="Ahrendt S.R."/>
            <person name="Quandt C.A."/>
            <person name="Ciobanu D."/>
            <person name="Clum A."/>
            <person name="Salamov A."/>
            <person name="Andreopoulos B."/>
            <person name="Cheng J.F."/>
            <person name="Woyke T."/>
            <person name="Pelin A."/>
            <person name="Henrissat B."/>
            <person name="Reynolds N.K."/>
            <person name="Benny G.L."/>
            <person name="Smith M.E."/>
            <person name="James T.Y."/>
            <person name="Grigoriev I.V."/>
        </authorList>
    </citation>
    <scope>NUCLEOTIDE SEQUENCE [LARGE SCALE GENOMIC DNA]</scope>
</reference>
<feature type="compositionally biased region" description="Pro residues" evidence="1">
    <location>
        <begin position="418"/>
        <end position="428"/>
    </location>
</feature>
<evidence type="ECO:0000313" key="3">
    <source>
        <dbReference type="Proteomes" id="UP000269721"/>
    </source>
</evidence>
<feature type="region of interest" description="Disordered" evidence="1">
    <location>
        <begin position="231"/>
        <end position="435"/>
    </location>
</feature>
<gene>
    <name evidence="2" type="ORF">BDK51DRAFT_45551</name>
</gene>
<feature type="compositionally biased region" description="Basic and acidic residues" evidence="1">
    <location>
        <begin position="307"/>
        <end position="342"/>
    </location>
</feature>
<protein>
    <submittedName>
        <fullName evidence="2">Uncharacterized protein</fullName>
    </submittedName>
</protein>
<feature type="region of interest" description="Disordered" evidence="1">
    <location>
        <begin position="537"/>
        <end position="560"/>
    </location>
</feature>
<feature type="compositionally biased region" description="Basic and acidic residues" evidence="1">
    <location>
        <begin position="376"/>
        <end position="389"/>
    </location>
</feature>
<feature type="region of interest" description="Disordered" evidence="1">
    <location>
        <begin position="180"/>
        <end position="207"/>
    </location>
</feature>
<feature type="compositionally biased region" description="Pro residues" evidence="1">
    <location>
        <begin position="243"/>
        <end position="263"/>
    </location>
</feature>
<name>A0A4P9WFZ7_9FUNG</name>
<feature type="compositionally biased region" description="Low complexity" evidence="1">
    <location>
        <begin position="193"/>
        <end position="206"/>
    </location>
</feature>